<evidence type="ECO:0000313" key="2">
    <source>
        <dbReference type="Proteomes" id="UP000838878"/>
    </source>
</evidence>
<gene>
    <name evidence="1" type="ORF">BINO364_LOCUS3323</name>
</gene>
<sequence length="118" mass="13779">MAKTETEKLNRISQDVSSIKEDISQIKATTDYLSTERNELKRQLAYISDFKATIEKKVETIKNKTLSLKPNTTAQQQLQQSFLLRRFCIRDSRATTNRKELNTTRNRRNTIYTFISAT</sequence>
<dbReference type="Proteomes" id="UP000838878">
    <property type="component" value="Chromosome 11"/>
</dbReference>
<proteinExistence type="predicted"/>
<keyword evidence="2" id="KW-1185">Reference proteome</keyword>
<organism evidence="1 2">
    <name type="scientific">Brenthis ino</name>
    <name type="common">lesser marbled fritillary</name>
    <dbReference type="NCBI Taxonomy" id="405034"/>
    <lineage>
        <taxon>Eukaryota</taxon>
        <taxon>Metazoa</taxon>
        <taxon>Ecdysozoa</taxon>
        <taxon>Arthropoda</taxon>
        <taxon>Hexapoda</taxon>
        <taxon>Insecta</taxon>
        <taxon>Pterygota</taxon>
        <taxon>Neoptera</taxon>
        <taxon>Endopterygota</taxon>
        <taxon>Lepidoptera</taxon>
        <taxon>Glossata</taxon>
        <taxon>Ditrysia</taxon>
        <taxon>Papilionoidea</taxon>
        <taxon>Nymphalidae</taxon>
        <taxon>Heliconiinae</taxon>
        <taxon>Argynnini</taxon>
        <taxon>Brenthis</taxon>
    </lineage>
</organism>
<dbReference type="EMBL" id="OV170231">
    <property type="protein sequence ID" value="CAH0716585.1"/>
    <property type="molecule type" value="Genomic_DNA"/>
</dbReference>
<dbReference type="OrthoDB" id="7477315at2759"/>
<evidence type="ECO:0000313" key="1">
    <source>
        <dbReference type="EMBL" id="CAH0716585.1"/>
    </source>
</evidence>
<feature type="non-terminal residue" evidence="1">
    <location>
        <position position="118"/>
    </location>
</feature>
<dbReference type="AlphaFoldDB" id="A0A8J9UY19"/>
<reference evidence="1" key="1">
    <citation type="submission" date="2021-12" db="EMBL/GenBank/DDBJ databases">
        <authorList>
            <person name="Martin H S."/>
        </authorList>
    </citation>
    <scope>NUCLEOTIDE SEQUENCE</scope>
</reference>
<protein>
    <submittedName>
        <fullName evidence="1">Uncharacterized protein</fullName>
    </submittedName>
</protein>
<accession>A0A8J9UY19</accession>
<name>A0A8J9UY19_9NEOP</name>